<feature type="region of interest" description="Disordered" evidence="6">
    <location>
        <begin position="523"/>
        <end position="620"/>
    </location>
</feature>
<dbReference type="EMBL" id="JBAHYK010001240">
    <property type="protein sequence ID" value="KAL0568877.1"/>
    <property type="molecule type" value="Genomic_DNA"/>
</dbReference>
<feature type="compositionally biased region" description="Basic and acidic residues" evidence="6">
    <location>
        <begin position="384"/>
        <end position="397"/>
    </location>
</feature>
<proteinExistence type="predicted"/>
<evidence type="ECO:0000256" key="5">
    <source>
        <dbReference type="PROSITE-ProRule" id="PRU00146"/>
    </source>
</evidence>
<feature type="compositionally biased region" description="Low complexity" evidence="6">
    <location>
        <begin position="1711"/>
        <end position="1721"/>
    </location>
</feature>
<gene>
    <name evidence="8" type="primary">SET3</name>
    <name evidence="8" type="ORF">V5O48_013094</name>
</gene>
<feature type="compositionally biased region" description="Polar residues" evidence="6">
    <location>
        <begin position="214"/>
        <end position="225"/>
    </location>
</feature>
<feature type="compositionally biased region" description="Polar residues" evidence="6">
    <location>
        <begin position="1868"/>
        <end position="1886"/>
    </location>
</feature>
<sequence length="1886" mass="203037">MNDVNNHVRTQQDVHNTATTTPTVPFKRKHFHLRDPTPPPAQPPAVSTPTPTASASHEPTQTTQANPEDPSYLSEPISCICGFTLDDGWSIGCDGCPRWCHGICMGFHEKDKENLPERWWCWACKPRPLDAERAKRIQMARLGLGTGGGALQGPGQVQILGWENGHGEQNANGRGNRRSPGVERRTRKPSGTEAFDGKRRRRMSSAVGPVGQGMSPTVSTPSLQPNGEDEHITVDDDAAQNTYVDITSEPPRPQPIDPRDHLRQQAHSWRGVTAIGPSKPPYSHLQPIHMAHPYPPPTQHPIALHPLPANHSQAAQFVPPSYSVHATRPIPSSAFITTYPALITPTSEYLKDPLNAYALLGMPKPYVHLVGDVALDARWCGGKARAEGGKGKGKEQQVEGDGDVDMDSAGERQGDDEGPGNEAETGNEILSFALFALNDLRANEEVVLGWEWDDGNVVHQLPALIGSEGVRTDGNRPPNLNVPHIKAQMSNILHALQSTFTTCACGQSSKTCVLRRMQELVQGSSGSLPSDATPAGAPHPPTPSLGNGYFPLFHQQLPPHTPFSPHPGTPFPLPLTPGLPFPPATPFLPPTPQVEGIPSTPMSSLPPHLQHTSAKVSAPASAPVASSSTLSLSTFPAAKDDLSHRSSDAPLHTDAEKDKPPAEIWGPKTNLPTRQKHPTLNLSLPVHSDLNLGPLIGAKRGIRARERVAGAGGLEGCEMWPLEDDFDDIRNRGRRTPSPPPQAARGDLPGLVVDPGSPSPTRPKRDLRGLGLDTLDGGYWDRKGKGKAKAKAVEEKEAVEVDKGDVGGTYQPRTRRRTRSQQIQPETHADGDAIMEPVADTAEPPERSPSPPPLVEDQMPPKMRKRRIQQEAKAFTTKDRAEVAKVVEPEGDLMLVDEVSSPAQNEDIRQPLERTQSQIEMPPPPVPSIIPEPSSSSPVASPPSTSTSVPPSPSSSFAQLSIVPPTPAIPSPTSTPEPEQIEEVVVTEKPSSPPALTLPTPPVSSESQPSSAEMPAGSETPEPVPSRGSSLTVDAAEETPTDGATLSPQPQRWSPLHQWEPMTRVTPKEDLTKEVKQEMLDGEDVVGGDDNVEMDVDEGSDRTPVVPSSPLSSPPPDTNDVDDMEIDSLHTASPPAAEQPEVVEPPTAPVSEPSAAADDLTQPEPPVIAVTDSDAPTNGHHSPSPPPRATPSPLPTTPSVISISLSVSPQIHSAALPSSPQPDTPQMSDAPMKKQKLSLKDFAARKKRLREAEEAAKAATEEKANPIPENTSSELQNASSAVDHTMAVVETTPLVSGDATVKPPVIEEKKEVDPEVVAGDVKIHNGDKGVIQALREKDKEEFDDECDPPPLDLRARRNQQSVVAEDVKVHNGDKPVVQDQGKDKDEYSDERDPPPLNILSSRIRFNTMLLPPSFFASASRPGLTNDVPNGVSSPTAVDIDMEISPISPNVAPSVQSEVTNDPIDNSSPALRPSPPVPPIKTISPAPFRASSTPVPTPTSATAATFPHSIKPKTSAPDASATAKSLPNPPPNLIHKLPPKPSVAPPPTSGILTGSDAITSIAHPSVLPGAKKEKEKEAERPATPQSPPRGHHERAGSQSSFSSQAKWDPWDQREPEAARRKRREEEERQRQRELDEIDKARIENDNKWMRRRETRSYTESDATRRRDSDYSDDQWQRRDRRRSSRWDSRSPDRRFSPSPSRGMSPRGRRRSSTSSSRASSSRSRSRSRSRALATPPPQHPPPMKRASVPALFYSPNSRTASPAPLSNHHLPPPTPPSTIFSNPKWSSTNMVAADDPKGGSPFPFFSRQPPAVAQPPTAPPASVPSPALAPPAPPAVPTLAQRSRTPPTQPRSFANTTREPPKGPRALMAQQNRLGGFNSNAGNSGLA</sequence>
<keyword evidence="1" id="KW-0479">Metal-binding</keyword>
<feature type="region of interest" description="Disordered" evidence="6">
    <location>
        <begin position="384"/>
        <end position="424"/>
    </location>
</feature>
<dbReference type="InterPro" id="IPR001965">
    <property type="entry name" value="Znf_PHD"/>
</dbReference>
<feature type="compositionally biased region" description="Acidic residues" evidence="6">
    <location>
        <begin position="1080"/>
        <end position="1098"/>
    </location>
</feature>
<feature type="compositionally biased region" description="Low complexity" evidence="6">
    <location>
        <begin position="931"/>
        <end position="949"/>
    </location>
</feature>
<feature type="compositionally biased region" description="Polar residues" evidence="6">
    <location>
        <begin position="1595"/>
        <end position="1604"/>
    </location>
</feature>
<feature type="compositionally biased region" description="Pro residues" evidence="6">
    <location>
        <begin position="964"/>
        <end position="975"/>
    </location>
</feature>
<accession>A0ABR3F107</accession>
<feature type="non-terminal residue" evidence="8">
    <location>
        <position position="1886"/>
    </location>
</feature>
<organism evidence="8 9">
    <name type="scientific">Marasmius crinis-equi</name>
    <dbReference type="NCBI Taxonomy" id="585013"/>
    <lineage>
        <taxon>Eukaryota</taxon>
        <taxon>Fungi</taxon>
        <taxon>Dikarya</taxon>
        <taxon>Basidiomycota</taxon>
        <taxon>Agaricomycotina</taxon>
        <taxon>Agaricomycetes</taxon>
        <taxon>Agaricomycetidae</taxon>
        <taxon>Agaricales</taxon>
        <taxon>Marasmiineae</taxon>
        <taxon>Marasmiaceae</taxon>
        <taxon>Marasmius</taxon>
    </lineage>
</organism>
<feature type="compositionally biased region" description="Low complexity" evidence="6">
    <location>
        <begin position="44"/>
        <end position="56"/>
    </location>
</feature>
<feature type="compositionally biased region" description="Basic and acidic residues" evidence="6">
    <location>
        <begin position="1238"/>
        <end position="1264"/>
    </location>
</feature>
<keyword evidence="4" id="KW-0156">Chromatin regulator</keyword>
<dbReference type="PANTHER" id="PTHR46462">
    <property type="entry name" value="UPSET, ISOFORM A"/>
    <property type="match status" value="1"/>
</dbReference>
<feature type="compositionally biased region" description="Polar residues" evidence="6">
    <location>
        <begin position="1042"/>
        <end position="1052"/>
    </location>
</feature>
<feature type="compositionally biased region" description="Polar residues" evidence="6">
    <location>
        <begin position="1446"/>
        <end position="1465"/>
    </location>
</feature>
<keyword evidence="2 5" id="KW-0863">Zinc-finger</keyword>
<protein>
    <submittedName>
        <fullName evidence="8">SET domain-containing protein 3</fullName>
    </submittedName>
</protein>
<feature type="compositionally biased region" description="Basic and acidic residues" evidence="6">
    <location>
        <begin position="1569"/>
        <end position="1579"/>
    </location>
</feature>
<evidence type="ECO:0000256" key="1">
    <source>
        <dbReference type="ARBA" id="ARBA00022723"/>
    </source>
</evidence>
<name>A0ABR3F107_9AGAR</name>
<feature type="compositionally biased region" description="Basic and acidic residues" evidence="6">
    <location>
        <begin position="791"/>
        <end position="805"/>
    </location>
</feature>
<dbReference type="PROSITE" id="PS50016">
    <property type="entry name" value="ZF_PHD_2"/>
    <property type="match status" value="1"/>
</dbReference>
<feature type="compositionally biased region" description="Pro residues" evidence="6">
    <location>
        <begin position="559"/>
        <end position="592"/>
    </location>
</feature>
<evidence type="ECO:0000256" key="3">
    <source>
        <dbReference type="ARBA" id="ARBA00022833"/>
    </source>
</evidence>
<feature type="compositionally biased region" description="Polar residues" evidence="6">
    <location>
        <begin position="1268"/>
        <end position="1282"/>
    </location>
</feature>
<dbReference type="InterPro" id="IPR011011">
    <property type="entry name" value="Znf_FYVE_PHD"/>
</dbReference>
<feature type="compositionally biased region" description="Pro residues" evidence="6">
    <location>
        <begin position="1538"/>
        <end position="1547"/>
    </location>
</feature>
<feature type="domain" description="PHD-type" evidence="7">
    <location>
        <begin position="76"/>
        <end position="127"/>
    </location>
</feature>
<feature type="region of interest" description="Disordered" evidence="6">
    <location>
        <begin position="728"/>
        <end position="1284"/>
    </location>
</feature>
<feature type="compositionally biased region" description="Basic and acidic residues" evidence="6">
    <location>
        <begin position="1607"/>
        <end position="1647"/>
    </location>
</feature>
<feature type="compositionally biased region" description="Pro residues" evidence="6">
    <location>
        <begin position="1811"/>
        <end position="1835"/>
    </location>
</feature>
<feature type="compositionally biased region" description="Polar residues" evidence="6">
    <location>
        <begin position="1840"/>
        <end position="1857"/>
    </location>
</feature>
<comment type="caution">
    <text evidence="8">The sequence shown here is derived from an EMBL/GenBank/DDBJ whole genome shotgun (WGS) entry which is preliminary data.</text>
</comment>
<feature type="compositionally biased region" description="Low complexity" evidence="6">
    <location>
        <begin position="1197"/>
        <end position="1208"/>
    </location>
</feature>
<feature type="compositionally biased region" description="Basic and acidic residues" evidence="6">
    <location>
        <begin position="1683"/>
        <end position="1694"/>
    </location>
</feature>
<keyword evidence="9" id="KW-1185">Reference proteome</keyword>
<evidence type="ECO:0000313" key="9">
    <source>
        <dbReference type="Proteomes" id="UP001465976"/>
    </source>
</evidence>
<evidence type="ECO:0000256" key="2">
    <source>
        <dbReference type="ARBA" id="ARBA00022771"/>
    </source>
</evidence>
<feature type="compositionally biased region" description="Low complexity" evidence="6">
    <location>
        <begin position="1132"/>
        <end position="1157"/>
    </location>
</feature>
<feature type="compositionally biased region" description="Low complexity" evidence="6">
    <location>
        <begin position="1695"/>
        <end position="1704"/>
    </location>
</feature>
<dbReference type="SMART" id="SM00249">
    <property type="entry name" value="PHD"/>
    <property type="match status" value="1"/>
</dbReference>
<feature type="compositionally biased region" description="Basic and acidic residues" evidence="6">
    <location>
        <begin position="1653"/>
        <end position="1676"/>
    </location>
</feature>
<dbReference type="InterPro" id="IPR019787">
    <property type="entry name" value="Znf_PHD-finger"/>
</dbReference>
<dbReference type="InterPro" id="IPR013083">
    <property type="entry name" value="Znf_RING/FYVE/PHD"/>
</dbReference>
<feature type="compositionally biased region" description="Polar residues" evidence="6">
    <location>
        <begin position="57"/>
        <end position="66"/>
    </location>
</feature>
<evidence type="ECO:0000256" key="4">
    <source>
        <dbReference type="ARBA" id="ARBA00022853"/>
    </source>
</evidence>
<feature type="region of interest" description="Disordered" evidence="6">
    <location>
        <begin position="1442"/>
        <end position="1886"/>
    </location>
</feature>
<feature type="compositionally biased region" description="Acidic residues" evidence="6">
    <location>
        <begin position="398"/>
        <end position="408"/>
    </location>
</feature>
<evidence type="ECO:0000256" key="6">
    <source>
        <dbReference type="SAM" id="MobiDB-lite"/>
    </source>
</evidence>
<feature type="compositionally biased region" description="Pro residues" evidence="6">
    <location>
        <begin position="1183"/>
        <end position="1196"/>
    </location>
</feature>
<dbReference type="Proteomes" id="UP001465976">
    <property type="component" value="Unassembled WGS sequence"/>
</dbReference>
<feature type="compositionally biased region" description="Basic and acidic residues" evidence="6">
    <location>
        <begin position="1380"/>
        <end position="1393"/>
    </location>
</feature>
<dbReference type="SUPFAM" id="SSF57903">
    <property type="entry name" value="FYVE/PHD zinc finger"/>
    <property type="match status" value="1"/>
</dbReference>
<feature type="compositionally biased region" description="Basic and acidic residues" evidence="6">
    <location>
        <begin position="640"/>
        <end position="661"/>
    </location>
</feature>
<feature type="region of interest" description="Disordered" evidence="6">
    <location>
        <begin position="640"/>
        <end position="675"/>
    </location>
</feature>
<dbReference type="PANTHER" id="PTHR46462:SF3">
    <property type="entry name" value="UPSET, ISOFORM A"/>
    <property type="match status" value="1"/>
</dbReference>
<feature type="compositionally biased region" description="Pro residues" evidence="6">
    <location>
        <begin position="921"/>
        <end position="930"/>
    </location>
</feature>
<feature type="region of interest" description="Disordered" evidence="6">
    <location>
        <begin position="160"/>
        <end position="230"/>
    </location>
</feature>
<dbReference type="Gene3D" id="3.30.40.10">
    <property type="entry name" value="Zinc/RING finger domain, C3HC4 (zinc finger)"/>
    <property type="match status" value="1"/>
</dbReference>
<evidence type="ECO:0000259" key="7">
    <source>
        <dbReference type="PROSITE" id="PS50016"/>
    </source>
</evidence>
<feature type="region of interest" description="Disordered" evidence="6">
    <location>
        <begin position="1"/>
        <end position="71"/>
    </location>
</feature>
<feature type="compositionally biased region" description="Polar residues" evidence="6">
    <location>
        <begin position="1426"/>
        <end position="1435"/>
    </location>
</feature>
<feature type="compositionally biased region" description="Basic and acidic residues" evidence="6">
    <location>
        <begin position="876"/>
        <end position="888"/>
    </location>
</feature>
<feature type="compositionally biased region" description="Polar residues" evidence="6">
    <location>
        <begin position="1776"/>
        <end position="1789"/>
    </location>
</feature>
<dbReference type="Pfam" id="PF20826">
    <property type="entry name" value="PHD_5"/>
    <property type="match status" value="1"/>
</dbReference>
<feature type="compositionally biased region" description="Polar residues" evidence="6">
    <location>
        <begin position="1"/>
        <end position="23"/>
    </location>
</feature>
<dbReference type="CDD" id="cd15550">
    <property type="entry name" value="PHD_MLL5"/>
    <property type="match status" value="1"/>
</dbReference>
<feature type="compositionally biased region" description="Basic and acidic residues" evidence="6">
    <location>
        <begin position="1066"/>
        <end position="1079"/>
    </location>
</feature>
<evidence type="ECO:0000313" key="8">
    <source>
        <dbReference type="EMBL" id="KAL0568877.1"/>
    </source>
</evidence>
<feature type="region of interest" description="Disordered" evidence="6">
    <location>
        <begin position="1335"/>
        <end position="1398"/>
    </location>
</feature>
<reference evidence="8 9" key="1">
    <citation type="submission" date="2024-02" db="EMBL/GenBank/DDBJ databases">
        <title>A draft genome for the cacao thread blight pathogen Marasmius crinis-equi.</title>
        <authorList>
            <person name="Cohen S.P."/>
            <person name="Baruah I.K."/>
            <person name="Amoako-Attah I."/>
            <person name="Bukari Y."/>
            <person name="Meinhardt L.W."/>
            <person name="Bailey B.A."/>
        </authorList>
    </citation>
    <scope>NUCLEOTIDE SEQUENCE [LARGE SCALE GENOMIC DNA]</scope>
    <source>
        <strain evidence="8 9">GH-76</strain>
    </source>
</reference>
<feature type="region of interest" description="Disordered" evidence="6">
    <location>
        <begin position="1416"/>
        <end position="1435"/>
    </location>
</feature>
<feature type="compositionally biased region" description="Low complexity" evidence="6">
    <location>
        <begin position="769"/>
        <end position="778"/>
    </location>
</feature>
<feature type="compositionally biased region" description="Low complexity" evidence="6">
    <location>
        <begin position="1489"/>
        <end position="1508"/>
    </location>
</feature>
<feature type="compositionally biased region" description="Pro residues" evidence="6">
    <location>
        <begin position="1733"/>
        <end position="1742"/>
    </location>
</feature>
<keyword evidence="3" id="KW-0862">Zinc</keyword>